<comment type="caution">
    <text evidence="1">The sequence shown here is derived from an EMBL/GenBank/DDBJ whole genome shotgun (WGS) entry which is preliminary data.</text>
</comment>
<gene>
    <name evidence="1" type="ORF">A0H81_13359</name>
</gene>
<dbReference type="STRING" id="5627.A0A1C7LSB4"/>
<dbReference type="SUPFAM" id="SSF48208">
    <property type="entry name" value="Six-hairpin glycosidases"/>
    <property type="match status" value="1"/>
</dbReference>
<dbReference type="PANTHER" id="PTHR34987">
    <property type="entry name" value="C, PUTATIVE (AFU_ORTHOLOGUE AFUA_3G02880)-RELATED"/>
    <property type="match status" value="1"/>
</dbReference>
<dbReference type="PANTHER" id="PTHR34987:SF6">
    <property type="entry name" value="ALPHA-L-RHAMNOSIDASE SIX-HAIRPIN GLYCOSIDASE DOMAIN-CONTAINING PROTEIN"/>
    <property type="match status" value="1"/>
</dbReference>
<dbReference type="Gene3D" id="1.50.10.10">
    <property type="match status" value="1"/>
</dbReference>
<proteinExistence type="predicted"/>
<accession>A0A1C7LSB4</accession>
<name>A0A1C7LSB4_GRIFR</name>
<keyword evidence="2" id="KW-1185">Reference proteome</keyword>
<dbReference type="EMBL" id="LUGG01000027">
    <property type="protein sequence ID" value="OBZ66809.1"/>
    <property type="molecule type" value="Genomic_DNA"/>
</dbReference>
<organism evidence="1 2">
    <name type="scientific">Grifola frondosa</name>
    <name type="common">Maitake</name>
    <name type="synonym">Polyporus frondosus</name>
    <dbReference type="NCBI Taxonomy" id="5627"/>
    <lineage>
        <taxon>Eukaryota</taxon>
        <taxon>Fungi</taxon>
        <taxon>Dikarya</taxon>
        <taxon>Basidiomycota</taxon>
        <taxon>Agaricomycotina</taxon>
        <taxon>Agaricomycetes</taxon>
        <taxon>Polyporales</taxon>
        <taxon>Grifolaceae</taxon>
        <taxon>Grifola</taxon>
    </lineage>
</organism>
<dbReference type="InterPro" id="IPR008928">
    <property type="entry name" value="6-hairpin_glycosidase_sf"/>
</dbReference>
<dbReference type="AlphaFoldDB" id="A0A1C7LSB4"/>
<dbReference type="Proteomes" id="UP000092993">
    <property type="component" value="Unassembled WGS sequence"/>
</dbReference>
<dbReference type="GO" id="GO:0005975">
    <property type="term" value="P:carbohydrate metabolic process"/>
    <property type="evidence" value="ECO:0007669"/>
    <property type="project" value="InterPro"/>
</dbReference>
<evidence type="ECO:0000313" key="2">
    <source>
        <dbReference type="Proteomes" id="UP000092993"/>
    </source>
</evidence>
<sequence>MADTVWANYTKAVAFLENKVDSSGLLNVTGLRDWARLGQGGHNAEGKALYYRVLATGVDLASHINESSFAIRWAANASALNTRYEAFWLPSEVHFTLGNDERALDLLRREWGYMLYTNLSVQSTLLEGFTANGSL</sequence>
<dbReference type="GO" id="GO:0003824">
    <property type="term" value="F:catalytic activity"/>
    <property type="evidence" value="ECO:0007669"/>
    <property type="project" value="UniProtKB-ARBA"/>
</dbReference>
<dbReference type="InterPro" id="IPR012341">
    <property type="entry name" value="6hp_glycosidase-like_sf"/>
</dbReference>
<reference evidence="1 2" key="1">
    <citation type="submission" date="2016-03" db="EMBL/GenBank/DDBJ databases">
        <title>Whole genome sequencing of Grifola frondosa 9006-11.</title>
        <authorList>
            <person name="Min B."/>
            <person name="Park H."/>
            <person name="Kim J.-G."/>
            <person name="Cho H."/>
            <person name="Oh Y.-L."/>
            <person name="Kong W.-S."/>
            <person name="Choi I.-G."/>
        </authorList>
    </citation>
    <scope>NUCLEOTIDE SEQUENCE [LARGE SCALE GENOMIC DNA]</scope>
    <source>
        <strain evidence="1 2">9006-11</strain>
    </source>
</reference>
<dbReference type="OrthoDB" id="10036721at2759"/>
<protein>
    <submittedName>
        <fullName evidence="1">Uncharacterized protein</fullName>
    </submittedName>
</protein>
<evidence type="ECO:0000313" key="1">
    <source>
        <dbReference type="EMBL" id="OBZ66809.1"/>
    </source>
</evidence>